<dbReference type="Proteomes" id="UP000274271">
    <property type="component" value="Unassembled WGS sequence"/>
</dbReference>
<comment type="caution">
    <text evidence="2">The sequence shown here is derived from an EMBL/GenBank/DDBJ whole genome shotgun (WGS) entry which is preliminary data.</text>
</comment>
<gene>
    <name evidence="2" type="ORF">EHT87_01415</name>
</gene>
<reference evidence="2 3" key="1">
    <citation type="submission" date="2018-11" db="EMBL/GenBank/DDBJ databases">
        <authorList>
            <person name="Zhou Z."/>
            <person name="Wang G."/>
        </authorList>
    </citation>
    <scope>NUCLEOTIDE SEQUENCE [LARGE SCALE GENOMIC DNA]</scope>
    <source>
        <strain evidence="2 3">KCTC42998</strain>
    </source>
</reference>
<dbReference type="PANTHER" id="PTHR32182:SF22">
    <property type="entry name" value="ATP-DEPENDENT ENDONUCLEASE, OLD FAMILY-RELATED"/>
    <property type="match status" value="1"/>
</dbReference>
<dbReference type="EMBL" id="RQJP01000001">
    <property type="protein sequence ID" value="RRB16973.1"/>
    <property type="molecule type" value="Genomic_DNA"/>
</dbReference>
<dbReference type="GO" id="GO:0005524">
    <property type="term" value="F:ATP binding"/>
    <property type="evidence" value="ECO:0007669"/>
    <property type="project" value="InterPro"/>
</dbReference>
<dbReference type="RefSeq" id="WP_124903111.1">
    <property type="nucleotide sequence ID" value="NZ_RQJP01000001.1"/>
</dbReference>
<evidence type="ECO:0000313" key="3">
    <source>
        <dbReference type="Proteomes" id="UP000274271"/>
    </source>
</evidence>
<keyword evidence="3" id="KW-1185">Reference proteome</keyword>
<dbReference type="PANTHER" id="PTHR32182">
    <property type="entry name" value="DNA REPLICATION AND REPAIR PROTEIN RECF"/>
    <property type="match status" value="1"/>
</dbReference>
<dbReference type="InterPro" id="IPR003959">
    <property type="entry name" value="ATPase_AAA_core"/>
</dbReference>
<name>A0A3P1CUG2_9BACT</name>
<dbReference type="Gene3D" id="3.40.50.300">
    <property type="entry name" value="P-loop containing nucleotide triphosphate hydrolases"/>
    <property type="match status" value="1"/>
</dbReference>
<dbReference type="PIRSF" id="PIRSF029347">
    <property type="entry name" value="RecF"/>
    <property type="match status" value="1"/>
</dbReference>
<dbReference type="OrthoDB" id="9805802at2"/>
<protein>
    <submittedName>
        <fullName evidence="2">Chromosome segregation protein SMC</fullName>
    </submittedName>
</protein>
<sequence length="340" mass="39230">MKIKRLVIENFKSIERIELIEPNPFTVFVGPNGSGKSNIFEALEFVNILAKYDNNPFDAVRLFGGIQSIINQKTRAYSFNFSLEFNNTPPNTISVYLEYSDHEQSIRKKKTGELTPEEEKRFGELPKHLSFYQQFYKSFSRLFIKNNTLQKFNYQDNKSLSLSADNLEKVLKRIFDDETLKEEIDDWLSLFIPGFEAITIHSDTISGNDSLLLKDKHIDKPFNKSLISDGTYNIIALLTAIYQSDEPQFLCIEEPENGLNPKVVRELVNLCRYACEEKGHFIWLNTHSQTLVSKLEPKELILVDKKKGSTQVKQFTGERFYGLRMDEAWLTNALGGGLPW</sequence>
<organism evidence="2 3">
    <name type="scientific">Larkinella knui</name>
    <dbReference type="NCBI Taxonomy" id="2025310"/>
    <lineage>
        <taxon>Bacteria</taxon>
        <taxon>Pseudomonadati</taxon>
        <taxon>Bacteroidota</taxon>
        <taxon>Cytophagia</taxon>
        <taxon>Cytophagales</taxon>
        <taxon>Spirosomataceae</taxon>
        <taxon>Larkinella</taxon>
    </lineage>
</organism>
<feature type="domain" description="ATPase AAA-type core" evidence="1">
    <location>
        <begin position="25"/>
        <end position="293"/>
    </location>
</feature>
<proteinExistence type="predicted"/>
<dbReference type="GO" id="GO:0006302">
    <property type="term" value="P:double-strand break repair"/>
    <property type="evidence" value="ECO:0007669"/>
    <property type="project" value="TreeGrafter"/>
</dbReference>
<dbReference type="InterPro" id="IPR014555">
    <property type="entry name" value="RecF-like"/>
</dbReference>
<dbReference type="Pfam" id="PF13304">
    <property type="entry name" value="AAA_21"/>
    <property type="match status" value="1"/>
</dbReference>
<dbReference type="InterPro" id="IPR027417">
    <property type="entry name" value="P-loop_NTPase"/>
</dbReference>
<dbReference type="GO" id="GO:0000731">
    <property type="term" value="P:DNA synthesis involved in DNA repair"/>
    <property type="evidence" value="ECO:0007669"/>
    <property type="project" value="TreeGrafter"/>
</dbReference>
<evidence type="ECO:0000313" key="2">
    <source>
        <dbReference type="EMBL" id="RRB16973.1"/>
    </source>
</evidence>
<accession>A0A3P1CUG2</accession>
<dbReference type="SUPFAM" id="SSF52540">
    <property type="entry name" value="P-loop containing nucleoside triphosphate hydrolases"/>
    <property type="match status" value="1"/>
</dbReference>
<dbReference type="GO" id="GO:0016887">
    <property type="term" value="F:ATP hydrolysis activity"/>
    <property type="evidence" value="ECO:0007669"/>
    <property type="project" value="InterPro"/>
</dbReference>
<dbReference type="AlphaFoldDB" id="A0A3P1CUG2"/>
<evidence type="ECO:0000259" key="1">
    <source>
        <dbReference type="Pfam" id="PF13304"/>
    </source>
</evidence>